<dbReference type="Pfam" id="PF00487">
    <property type="entry name" value="FA_desaturase"/>
    <property type="match status" value="1"/>
</dbReference>
<dbReference type="InterPro" id="IPR012171">
    <property type="entry name" value="Fatty_acid_desaturase"/>
</dbReference>
<keyword evidence="3" id="KW-1185">Reference proteome</keyword>
<keyword evidence="2" id="KW-0560">Oxidoreductase</keyword>
<dbReference type="OrthoDB" id="104711at2"/>
<comment type="caution">
    <text evidence="2">The sequence shown here is derived from an EMBL/GenBank/DDBJ whole genome shotgun (WGS) entry which is preliminary data.</text>
</comment>
<name>A0A2S9XKI2_9BACT</name>
<dbReference type="InterPro" id="IPR005804">
    <property type="entry name" value="FA_desaturase_dom"/>
</dbReference>
<dbReference type="Proteomes" id="UP000237968">
    <property type="component" value="Unassembled WGS sequence"/>
</dbReference>
<accession>A0A2S9XKI2</accession>
<proteinExistence type="predicted"/>
<evidence type="ECO:0000259" key="1">
    <source>
        <dbReference type="Pfam" id="PF00487"/>
    </source>
</evidence>
<dbReference type="EMBL" id="PVNK01000189">
    <property type="protein sequence ID" value="PRP93240.1"/>
    <property type="molecule type" value="Genomic_DNA"/>
</dbReference>
<dbReference type="PANTHER" id="PTHR19353">
    <property type="entry name" value="FATTY ACID DESATURASE 2"/>
    <property type="match status" value="1"/>
</dbReference>
<dbReference type="PANTHER" id="PTHR19353:SF19">
    <property type="entry name" value="DELTA(5) FATTY ACID DESATURASE C-RELATED"/>
    <property type="match status" value="1"/>
</dbReference>
<dbReference type="RefSeq" id="WP_106393691.1">
    <property type="nucleotide sequence ID" value="NZ_PVNK01000189.1"/>
</dbReference>
<dbReference type="GO" id="GO:0016020">
    <property type="term" value="C:membrane"/>
    <property type="evidence" value="ECO:0007669"/>
    <property type="project" value="TreeGrafter"/>
</dbReference>
<evidence type="ECO:0000313" key="3">
    <source>
        <dbReference type="Proteomes" id="UP000237968"/>
    </source>
</evidence>
<evidence type="ECO:0000313" key="2">
    <source>
        <dbReference type="EMBL" id="PRP93240.1"/>
    </source>
</evidence>
<dbReference type="GO" id="GO:0016717">
    <property type="term" value="F:oxidoreductase activity, acting on paired donors, with oxidation of a pair of donors resulting in the reduction of molecular oxygen to two molecules of water"/>
    <property type="evidence" value="ECO:0007669"/>
    <property type="project" value="TreeGrafter"/>
</dbReference>
<reference evidence="2 3" key="1">
    <citation type="submission" date="2018-03" db="EMBL/GenBank/DDBJ databases">
        <title>Draft Genome Sequences of the Obligatory Marine Myxobacteria Enhygromyxa salina SWB005.</title>
        <authorList>
            <person name="Poehlein A."/>
            <person name="Moghaddam J.A."/>
            <person name="Harms H."/>
            <person name="Alanjari M."/>
            <person name="Koenig G.M."/>
            <person name="Daniel R."/>
            <person name="Schaeberle T.F."/>
        </authorList>
    </citation>
    <scope>NUCLEOTIDE SEQUENCE [LARGE SCALE GENOMIC DNA]</scope>
    <source>
        <strain evidence="2 3">SWB005</strain>
    </source>
</reference>
<organism evidence="2 3">
    <name type="scientific">Enhygromyxa salina</name>
    <dbReference type="NCBI Taxonomy" id="215803"/>
    <lineage>
        <taxon>Bacteria</taxon>
        <taxon>Pseudomonadati</taxon>
        <taxon>Myxococcota</taxon>
        <taxon>Polyangia</taxon>
        <taxon>Nannocystales</taxon>
        <taxon>Nannocystaceae</taxon>
        <taxon>Enhygromyxa</taxon>
    </lineage>
</organism>
<sequence>MNVRVASACDQDWASDDERLASLCAELDAIHDRVRAEIGDEDVEYIVGVDKLARRLELAGRVLIHVSLDPLSFGAGVLALAASHQLQVMEIGHTALHGAYDGLAGAEKFDSKRFRWVGEIDEESWRHAHNHLHHGFTNIAGRDSDLQVGLARWSPEVPYRLHHRLQIPSSLAYFLFWWAGMSLHSAGVLDIYARRREDQVIAPDKSLRTILDVHRKALRKIVPYKLENYVLYPALAGPLFFKVLLGNALADGLRDIYSAMTNYSNHIGEDVVHYPASHRVRSRAQWYRLQIESTNNFEVPRWMSVLSGGIDLHIEHHLFPKLPPNRLREIAPEVRAACERHGLRYRSDTWPRTLAKSFRMLARLGRPIENPCPPEPA</sequence>
<gene>
    <name evidence="2" type="primary">desA3_2</name>
    <name evidence="2" type="ORF">ENSA5_44170</name>
</gene>
<dbReference type="AlphaFoldDB" id="A0A2S9XKI2"/>
<protein>
    <submittedName>
        <fullName evidence="2">Stearoyl-CoA 9-desaturase</fullName>
        <ecNumber evidence="2">1.14.19.-</ecNumber>
    </submittedName>
</protein>
<feature type="domain" description="Fatty acid desaturase" evidence="1">
    <location>
        <begin position="75"/>
        <end position="347"/>
    </location>
</feature>
<dbReference type="GO" id="GO:0008610">
    <property type="term" value="P:lipid biosynthetic process"/>
    <property type="evidence" value="ECO:0007669"/>
    <property type="project" value="UniProtKB-ARBA"/>
</dbReference>
<dbReference type="EC" id="1.14.19.-" evidence="2"/>